<evidence type="ECO:0000256" key="1">
    <source>
        <dbReference type="SAM" id="MobiDB-lite"/>
    </source>
</evidence>
<name>A0A1Y2DF61_9PEZI</name>
<dbReference type="OrthoDB" id="5423884at2759"/>
<dbReference type="RefSeq" id="XP_040711041.1">
    <property type="nucleotide sequence ID" value="XM_040861259.1"/>
</dbReference>
<evidence type="ECO:0000256" key="2">
    <source>
        <dbReference type="SAM" id="Phobius"/>
    </source>
</evidence>
<organism evidence="3 4">
    <name type="scientific">Pseudomassariella vexata</name>
    <dbReference type="NCBI Taxonomy" id="1141098"/>
    <lineage>
        <taxon>Eukaryota</taxon>
        <taxon>Fungi</taxon>
        <taxon>Dikarya</taxon>
        <taxon>Ascomycota</taxon>
        <taxon>Pezizomycotina</taxon>
        <taxon>Sordariomycetes</taxon>
        <taxon>Xylariomycetidae</taxon>
        <taxon>Amphisphaeriales</taxon>
        <taxon>Pseudomassariaceae</taxon>
        <taxon>Pseudomassariella</taxon>
    </lineage>
</organism>
<feature type="region of interest" description="Disordered" evidence="1">
    <location>
        <begin position="89"/>
        <end position="172"/>
    </location>
</feature>
<proteinExistence type="predicted"/>
<protein>
    <submittedName>
        <fullName evidence="3">Uncharacterized protein</fullName>
    </submittedName>
</protein>
<evidence type="ECO:0000313" key="4">
    <source>
        <dbReference type="Proteomes" id="UP000193689"/>
    </source>
</evidence>
<feature type="transmembrane region" description="Helical" evidence="2">
    <location>
        <begin position="47"/>
        <end position="66"/>
    </location>
</feature>
<keyword evidence="2" id="KW-1133">Transmembrane helix</keyword>
<reference evidence="3 4" key="1">
    <citation type="submission" date="2016-07" db="EMBL/GenBank/DDBJ databases">
        <title>Pervasive Adenine N6-methylation of Active Genes in Fungi.</title>
        <authorList>
            <consortium name="DOE Joint Genome Institute"/>
            <person name="Mondo S.J."/>
            <person name="Dannebaum R.O."/>
            <person name="Kuo R.C."/>
            <person name="Labutti K."/>
            <person name="Haridas S."/>
            <person name="Kuo A."/>
            <person name="Salamov A."/>
            <person name="Ahrendt S.R."/>
            <person name="Lipzen A."/>
            <person name="Sullivan W."/>
            <person name="Andreopoulos W.B."/>
            <person name="Clum A."/>
            <person name="Lindquist E."/>
            <person name="Daum C."/>
            <person name="Ramamoorthy G.K."/>
            <person name="Gryganskyi A."/>
            <person name="Culley D."/>
            <person name="Magnuson J.K."/>
            <person name="James T.Y."/>
            <person name="O'Malley M.A."/>
            <person name="Stajich J.E."/>
            <person name="Spatafora J.W."/>
            <person name="Visel A."/>
            <person name="Grigoriev I.V."/>
        </authorList>
    </citation>
    <scope>NUCLEOTIDE SEQUENCE [LARGE SCALE GENOMIC DNA]</scope>
    <source>
        <strain evidence="3 4">CBS 129021</strain>
    </source>
</reference>
<keyword evidence="2" id="KW-0812">Transmembrane</keyword>
<sequence length="172" mass="19246">MAPLLNLPAIPTRTLPTAVSKIVFRQATTTVVASDESSSSSNLSGGAIAGIVIGSIIGFLLILWIIRSCTNLRDPEQWGNTFGKENTVIDYYEPPRRHHSRSPRSRSRHSHHSHRGRRSTSVEVRNVSMTRPMYVQETYARSPRAPPRVYHTRDSRDSRRSSRGSGLYYAAA</sequence>
<gene>
    <name evidence="3" type="ORF">BCR38DRAFT_449008</name>
</gene>
<feature type="compositionally biased region" description="Basic residues" evidence="1">
    <location>
        <begin position="96"/>
        <end position="118"/>
    </location>
</feature>
<dbReference type="InParanoid" id="A0A1Y2DF61"/>
<dbReference type="EMBL" id="MCFJ01000018">
    <property type="protein sequence ID" value="ORY57912.1"/>
    <property type="molecule type" value="Genomic_DNA"/>
</dbReference>
<comment type="caution">
    <text evidence="3">The sequence shown here is derived from an EMBL/GenBank/DDBJ whole genome shotgun (WGS) entry which is preliminary data.</text>
</comment>
<accession>A0A1Y2DF61</accession>
<keyword evidence="4" id="KW-1185">Reference proteome</keyword>
<dbReference type="AlphaFoldDB" id="A0A1Y2DF61"/>
<keyword evidence="2" id="KW-0472">Membrane</keyword>
<feature type="compositionally biased region" description="Basic and acidic residues" evidence="1">
    <location>
        <begin position="151"/>
        <end position="160"/>
    </location>
</feature>
<dbReference type="GeneID" id="63777471"/>
<evidence type="ECO:0000313" key="3">
    <source>
        <dbReference type="EMBL" id="ORY57912.1"/>
    </source>
</evidence>
<dbReference type="Proteomes" id="UP000193689">
    <property type="component" value="Unassembled WGS sequence"/>
</dbReference>